<evidence type="ECO:0000313" key="3">
    <source>
        <dbReference type="Proteomes" id="UP001341840"/>
    </source>
</evidence>
<protein>
    <recommendedName>
        <fullName evidence="1">Methyltransferase type 11 domain-containing protein</fullName>
    </recommendedName>
</protein>
<accession>A0ABU6V9E7</accession>
<feature type="domain" description="Methyltransferase type 11" evidence="1">
    <location>
        <begin position="71"/>
        <end position="167"/>
    </location>
</feature>
<dbReference type="SUPFAM" id="SSF53335">
    <property type="entry name" value="S-adenosyl-L-methionine-dependent methyltransferases"/>
    <property type="match status" value="1"/>
</dbReference>
<sequence length="195" mass="21825">MQGKLTEPPLQFHIHGMEETECPDGDGLTELREDRRRGRIGTYRTKDGAAREKKGWAEMRVLLCHCAYLHCGSGLFSRKFTKFGTYSGVVALDFSENMLRQCYDFINKDDTLLKANLGLVRADVCRLPFSSGSIDAVHASAALHCWLSPSNSVAEISRILRSGGIFVGTTFLRYSCTTPMIVRSFREVNCDVCDE</sequence>
<proteinExistence type="predicted"/>
<gene>
    <name evidence="2" type="ORF">PIB30_023718</name>
</gene>
<evidence type="ECO:0000259" key="1">
    <source>
        <dbReference type="Pfam" id="PF08241"/>
    </source>
</evidence>
<reference evidence="2 3" key="1">
    <citation type="journal article" date="2023" name="Plants (Basel)">
        <title>Bridging the Gap: Combining Genomics and Transcriptomics Approaches to Understand Stylosanthes scabra, an Orphan Legume from the Brazilian Caatinga.</title>
        <authorList>
            <person name="Ferreira-Neto J.R.C."/>
            <person name="da Silva M.D."/>
            <person name="Binneck E."/>
            <person name="de Melo N.F."/>
            <person name="da Silva R.H."/>
            <person name="de Melo A.L.T.M."/>
            <person name="Pandolfi V."/>
            <person name="Bustamante F.O."/>
            <person name="Brasileiro-Vidal A.C."/>
            <person name="Benko-Iseppon A.M."/>
        </authorList>
    </citation>
    <scope>NUCLEOTIDE SEQUENCE [LARGE SCALE GENOMIC DNA]</scope>
    <source>
        <tissue evidence="2">Leaves</tissue>
    </source>
</reference>
<dbReference type="Pfam" id="PF08241">
    <property type="entry name" value="Methyltransf_11"/>
    <property type="match status" value="1"/>
</dbReference>
<dbReference type="CDD" id="cd02440">
    <property type="entry name" value="AdoMet_MTases"/>
    <property type="match status" value="1"/>
</dbReference>
<dbReference type="PANTHER" id="PTHR43591">
    <property type="entry name" value="METHYLTRANSFERASE"/>
    <property type="match status" value="1"/>
</dbReference>
<evidence type="ECO:0000313" key="2">
    <source>
        <dbReference type="EMBL" id="MED6169694.1"/>
    </source>
</evidence>
<dbReference type="EMBL" id="JASCZI010151118">
    <property type="protein sequence ID" value="MED6169694.1"/>
    <property type="molecule type" value="Genomic_DNA"/>
</dbReference>
<dbReference type="Proteomes" id="UP001341840">
    <property type="component" value="Unassembled WGS sequence"/>
</dbReference>
<dbReference type="Gene3D" id="3.40.50.150">
    <property type="entry name" value="Vaccinia Virus protein VP39"/>
    <property type="match status" value="1"/>
</dbReference>
<dbReference type="InterPro" id="IPR013216">
    <property type="entry name" value="Methyltransf_11"/>
</dbReference>
<dbReference type="PANTHER" id="PTHR43591:SF99">
    <property type="entry name" value="OS06G0646000 PROTEIN"/>
    <property type="match status" value="1"/>
</dbReference>
<comment type="caution">
    <text evidence="2">The sequence shown here is derived from an EMBL/GenBank/DDBJ whole genome shotgun (WGS) entry which is preliminary data.</text>
</comment>
<name>A0ABU6V9E7_9FABA</name>
<organism evidence="2 3">
    <name type="scientific">Stylosanthes scabra</name>
    <dbReference type="NCBI Taxonomy" id="79078"/>
    <lineage>
        <taxon>Eukaryota</taxon>
        <taxon>Viridiplantae</taxon>
        <taxon>Streptophyta</taxon>
        <taxon>Embryophyta</taxon>
        <taxon>Tracheophyta</taxon>
        <taxon>Spermatophyta</taxon>
        <taxon>Magnoliopsida</taxon>
        <taxon>eudicotyledons</taxon>
        <taxon>Gunneridae</taxon>
        <taxon>Pentapetalae</taxon>
        <taxon>rosids</taxon>
        <taxon>fabids</taxon>
        <taxon>Fabales</taxon>
        <taxon>Fabaceae</taxon>
        <taxon>Papilionoideae</taxon>
        <taxon>50 kb inversion clade</taxon>
        <taxon>dalbergioids sensu lato</taxon>
        <taxon>Dalbergieae</taxon>
        <taxon>Pterocarpus clade</taxon>
        <taxon>Stylosanthes</taxon>
    </lineage>
</organism>
<keyword evidence="3" id="KW-1185">Reference proteome</keyword>
<dbReference type="InterPro" id="IPR029063">
    <property type="entry name" value="SAM-dependent_MTases_sf"/>
</dbReference>